<reference evidence="4 5" key="1">
    <citation type="submission" date="2022-04" db="EMBL/GenBank/DDBJ databases">
        <authorList>
            <person name="Grouzdev D.S."/>
            <person name="Pantiukh K.S."/>
            <person name="Krutkina M.S."/>
        </authorList>
    </citation>
    <scope>NUCLEOTIDE SEQUENCE [LARGE SCALE GENOMIC DNA]</scope>
    <source>
        <strain evidence="4 5">6x-1</strain>
    </source>
</reference>
<dbReference type="RefSeq" id="WP_247027015.1">
    <property type="nucleotide sequence ID" value="NZ_JALKCH010000003.1"/>
</dbReference>
<dbReference type="InterPro" id="IPR006315">
    <property type="entry name" value="OM_autotransptr_brl_dom"/>
</dbReference>
<protein>
    <submittedName>
        <fullName evidence="4">Autotransporter domain-containing protein</fullName>
    </submittedName>
</protein>
<dbReference type="NCBIfam" id="TIGR01414">
    <property type="entry name" value="autotrans_barl"/>
    <property type="match status" value="1"/>
</dbReference>
<dbReference type="Pfam" id="PF12951">
    <property type="entry name" value="PATR"/>
    <property type="match status" value="2"/>
</dbReference>
<dbReference type="PROSITE" id="PS51208">
    <property type="entry name" value="AUTOTRANSPORTER"/>
    <property type="match status" value="1"/>
</dbReference>
<dbReference type="Pfam" id="PF03797">
    <property type="entry name" value="Autotransporter"/>
    <property type="match status" value="1"/>
</dbReference>
<keyword evidence="1 2" id="KW-0732">Signal</keyword>
<gene>
    <name evidence="4" type="ORF">MWN34_04485</name>
</gene>
<evidence type="ECO:0000313" key="5">
    <source>
        <dbReference type="Proteomes" id="UP001203284"/>
    </source>
</evidence>
<dbReference type="Gene3D" id="2.40.128.130">
    <property type="entry name" value="Autotransporter beta-domain"/>
    <property type="match status" value="1"/>
</dbReference>
<feature type="chain" id="PRO_5045405162" evidence="2">
    <location>
        <begin position="26"/>
        <end position="964"/>
    </location>
</feature>
<comment type="caution">
    <text evidence="4">The sequence shown here is derived from an EMBL/GenBank/DDBJ whole genome shotgun (WGS) entry which is preliminary data.</text>
</comment>
<dbReference type="InterPro" id="IPR011050">
    <property type="entry name" value="Pectin_lyase_fold/virulence"/>
</dbReference>
<sequence>MRRHLPSLAASTSILALMLATGAHADQFINGTFEDGTLNGWTVGGGSWFGGPYPVPSDYLPGGANYVAGAGIATVTNTGTDSNTDNVLRTVYGGNHSAQVNNDISDYSVSTISQRVNNYTDPKIEFAYSAVLQQSHGPTDSDAFIVTLVDATTNEVVYSYNLNSATAPGVFVESSTGWYYTDWLTASIDVSGRQGHDFILSLLANDCPYGAHAGYAYLDGFGAVVGGGGSSPVQYWNGAFASPNGQVNGGDGVWTASATNWTDSAGSASGTYSPTPIFAGQPGTVTVDNSAGQVSIAGAQFAVSGYAIVGQPIELSGIVADIAVGDGTAAGAGYLATIDAPLFGTAGLTKQDFGTLVLNGVNTYTGTTTVEAGTLVGSATSFGSGAIYDNATLIVNQPTSATMANPLGGTGTFIKTGAGELLMTANSPFAGATAVAEGLLRVDGSLASSSVTVSGGAALGGYGTVGNVTALAGSTIAPGGSIGTLNVAGNYVQQAGSTYQAEVTGAGASDLLAVTGSATLEPGSVLDVVKLDSTPYQLGYRYTVVSADGGVNGTYAVTGDTDVSLFYSLVAAYDPTHVYLDVLQTSPFASAGFTPNQRAAAAGADSLGTGTLHDAIGNLQTVGEARAAFDAISGEINASGKGVLIEDSRFLRNAMLSRIDATFDEPAVIVTPAPAFPTKAPVKAPPGIAAPSSAFWAYGFGSWGSTNGNGNAAGLDRSIGGFFIGADTLVAESWRVGVVGGYSQSSFDVDSRHSSGESDNYHIGAYAGTLIGNVGLKFGGAYTWSDVTTRRFAGFTGFSDSLHADYDAGTAQVFAEAGYRFALGGATLEPIANVAYVNLHTDGFTEQGGPAALRSGSATDDLTYTTLGLRASSRFELGTMAATARGLIGWRHAFGDTTPDSVFAFSGGTPFSIEGAPIAEDALVLDAGLDFALTESWTLSANYGGQFGGGFEDQTVKGSLTLKF</sequence>
<dbReference type="EMBL" id="JALKCH010000003">
    <property type="protein sequence ID" value="MCK0196164.1"/>
    <property type="molecule type" value="Genomic_DNA"/>
</dbReference>
<dbReference type="NCBIfam" id="TIGR02601">
    <property type="entry name" value="autotrns_rpt"/>
    <property type="match status" value="2"/>
</dbReference>
<feature type="signal peptide" evidence="2">
    <location>
        <begin position="1"/>
        <end position="25"/>
    </location>
</feature>
<dbReference type="SUPFAM" id="SSF51126">
    <property type="entry name" value="Pectin lyase-like"/>
    <property type="match status" value="1"/>
</dbReference>
<dbReference type="SUPFAM" id="SSF103515">
    <property type="entry name" value="Autotransporter"/>
    <property type="match status" value="1"/>
</dbReference>
<proteinExistence type="predicted"/>
<dbReference type="Proteomes" id="UP001203284">
    <property type="component" value="Unassembled WGS sequence"/>
</dbReference>
<feature type="domain" description="Autotransporter" evidence="3">
    <location>
        <begin position="688"/>
        <end position="964"/>
    </location>
</feature>
<dbReference type="InterPro" id="IPR013425">
    <property type="entry name" value="Autotrns_rpt"/>
</dbReference>
<evidence type="ECO:0000259" key="3">
    <source>
        <dbReference type="PROSITE" id="PS51208"/>
    </source>
</evidence>
<evidence type="ECO:0000256" key="2">
    <source>
        <dbReference type="SAM" id="SignalP"/>
    </source>
</evidence>
<accession>A0ABT0D8B7</accession>
<dbReference type="InterPro" id="IPR005546">
    <property type="entry name" value="Autotransporte_beta"/>
</dbReference>
<evidence type="ECO:0000256" key="1">
    <source>
        <dbReference type="ARBA" id="ARBA00022729"/>
    </source>
</evidence>
<name>A0ABT0D8B7_9HYPH</name>
<evidence type="ECO:0000313" key="4">
    <source>
        <dbReference type="EMBL" id="MCK0196164.1"/>
    </source>
</evidence>
<dbReference type="SMART" id="SM00869">
    <property type="entry name" value="Autotransporter"/>
    <property type="match status" value="1"/>
</dbReference>
<keyword evidence="5" id="KW-1185">Reference proteome</keyword>
<dbReference type="InterPro" id="IPR036709">
    <property type="entry name" value="Autotransporte_beta_dom_sf"/>
</dbReference>
<organism evidence="4 5">
    <name type="scientific">Ancylobacter crimeensis</name>
    <dbReference type="NCBI Taxonomy" id="2579147"/>
    <lineage>
        <taxon>Bacteria</taxon>
        <taxon>Pseudomonadati</taxon>
        <taxon>Pseudomonadota</taxon>
        <taxon>Alphaproteobacteria</taxon>
        <taxon>Hyphomicrobiales</taxon>
        <taxon>Xanthobacteraceae</taxon>
        <taxon>Ancylobacter</taxon>
    </lineage>
</organism>